<dbReference type="PANTHER" id="PTHR32305:SF15">
    <property type="entry name" value="PROTEIN RHSA-RELATED"/>
    <property type="match status" value="1"/>
</dbReference>
<keyword evidence="7" id="KW-1185">Reference proteome</keyword>
<dbReference type="InterPro" id="IPR031325">
    <property type="entry name" value="RHS_repeat"/>
</dbReference>
<evidence type="ECO:0000256" key="4">
    <source>
        <dbReference type="SAM" id="SignalP"/>
    </source>
</evidence>
<dbReference type="Gene3D" id="2.60.120.260">
    <property type="entry name" value="Galactose-binding domain-like"/>
    <property type="match status" value="1"/>
</dbReference>
<evidence type="ECO:0000259" key="5">
    <source>
        <dbReference type="SMART" id="SM00560"/>
    </source>
</evidence>
<dbReference type="EMBL" id="JAMYJR010000042">
    <property type="protein sequence ID" value="MCO8276158.1"/>
    <property type="molecule type" value="Genomic_DNA"/>
</dbReference>
<evidence type="ECO:0000256" key="2">
    <source>
        <dbReference type="ARBA" id="ARBA00023157"/>
    </source>
</evidence>
<sequence>MGVRVICLALIVLLVVTSNELPAAAAVTPVAQAPATTPRCVEHRDDIASAAVAAKLCDGRVEAIGQRTETTQVFVNPDGTITQEQALAPVRVKSGERWEDVDLTLIPAADGSVEPRVHPRDLKLTGPRSAAGEHEIVSLGAGAQRTSISWKGKLPEPVLEGNTATYPDVLPGVDIQVRAQTTGYEQYFIAKDRAALRRIAKLSLPMNTGKLTVAPDQAGGLTFKDSKGKAVGRAQAPEMWDAEVSPVAGVHVNRARVGLRTVPAKAGRATMVLTADADFMARDDLKFPVTIDPPASLPVAFDAFVQNDYSSDQSGTSELRLGRIVDGSYAATARSYLRFNTSGIWSSRIMSAKLRLWGTHSWSCGAASWEAWRTDRADASTRWSAQPTAREKVGTSTETKGYNSSCADGYVYIEVGKALQSAADGKWNDVTVMLRGTSETDTKGWKKFDSSEAGRPPVVTITYNAAPGVPTAQAVSPCYTSCSADARTSSLRPTLSAKLADANAGQALRASFEIRNKATGAAVAQSGVLTGNPGWTNGSTASWQVGTNLVNGTAYEWRVNGADPYLSGTATGWTTLTVDTDKPGVPFVSAALYKDDGQPHGGAGQSDVFTFSPASGVTDLAAYVYRLDTDAAATTVAATGTTTVTLSPRDGLRTLTVQAKDRAGNLSAANSYVFSAGNAALAQPLPGATVVKRTKLQITTPVAGYTRAYFEYRRGPGGVALPIPSANLMSATGAPITATAGIPVALNSLGGHAIWNAADTLGLVGGVVEVRARIYTAGSTAPVYDTAWVRVTVDSNGDGSATEAAGVGEVDLLTGDLGMSATDVDELDLSVTRSASSRGPAGGYLAMPEKLTANQQQVSADLSGFTTPATSTAVRSTARGQGDVTPLDSIEVGPATSGTSVDTYVALGGDTGAMRLGMQAGRTYRVTGWIYVPAATGLAPANAGHGLRIVGWYKNGTAYTAVPSAMAAYTDGWQELSVDMTVPTGSTEALVRLYNGFAAGTGKRVFWDNLSVTEIVAPFGPSWNGGATGGFADTDYTTLSLPSPSVAQVNLIGGGWMTFSRNADGTSYTPEPGSEGLVLSKPDSTTFQLTDLEGVTVQFKQQNGVWTVTSSWTSENDSTTRYVYDTTGGRMLLKRVVNPAEPGVDDANGCTGATLPRGCVVLEYVYATATTAGLSQTVFGDHLDRVSTVKVWNWDEAAGAVTAVDVVKYAYDNLGRLREAWNPRISPVLKTAYEYDGAGRVAKVTPAGELPWAYDYANPDVDAAALRWNLDGAATDSSGAGRNGTATGVSWGEANDPANPGDRAALFTGNASAQITASGTPLSNTSSYTVSAWARITDTSMNRTVVSKDGARTSGFFLNYVQAENKWAFSRVTADNDSATPVRATSNVPPVLGQWTHLAGVYDTAGGRMKLYVNGRPQTTTAATGGWNAGGNYVVGRGKWAAANANPWAGGIDDVRVYGSALGDAQIATLAGDENAGRLVRSRQAALKQGSKTETDGELTTTLVYNVPLTKAAGGPHDLNAATMATWGQKDLPTDATAVFGPRDLPARNRAAVAVPGSGGYTHASIHYLNANGQEVNSAEPGGYIDTEEYDQFGNVVRALDSTDRALALGTLPGAAAALDELGLAGTDTANRAQALSTINRYSSNGLQLLETLAPLTSMGLTNALADPDGAGPLTELAAGAVVLGRTRTLNTYDEGKPDGAAYQLLTTERQGVQVDGYPLADVRVEKTGYAAEHGGASGWVLKAPTKSVTDVGGLDQTTYTVHDQAGRVTKTWAVSAASDAVATENVYYTAGANSLDAQCGNRPEWAGRMCVSRPGGAVTGHDADRMASVLPSRRITAYSRFGSETEVRETVAGKTRTITTEYDLAGRETSQAITSDLGKAVPAVVTTYDPANGKAATTTAGGATITREYDRLGRIARYVDADGGATVYEFDRFGKPSKTTDPSGTSTYSFDRAVDPREMLTSVTDSAAGTFTAEYGPDEQLTKLKYPGGLTRIDRLDANQDPVERTYVRDSDGEVIHGESIVQNSAGQWVEHEYTGGSKAFAYDRIGRLASTRHDSATTAGCTTRVYEYDSRSNRKSRSQYGPAEDGACQTATGAQVDQHTHDSADRLTDPGYVYDAFGRTTELPGGLTISYHVSDMVHEQQLGDAKQNWDLDPSGRLRASSEYTLVDQTWETSSAKVLHYGDDEDSAQWIVEDAAAGVVTRNIAGPDGDLVATATTGEGVRLQLTNLHGDVVGTIDPTLTEPELFDYDEFGVPMAAQADQRYGWLGGKQRSGEALGDVVLMGVRLYSPGIGRFLSADPVQGGSSTDYDYVYQDPINVTDLDGRCPPCVIGGGIAARILARQIAKQLAKKAARRAAHNRKVAGRPPARPKGPASSNRNSNRYKGRSWGYQINYRTKARNHERVYKYGITSGPFGFIRAAVSLRMCKNSGRRNCRITKIKPFRDRHSARMWEYRSCLSYVRRYGKRPPGMRRSCR</sequence>
<dbReference type="NCBIfam" id="TIGR03696">
    <property type="entry name" value="Rhs_assc_core"/>
    <property type="match status" value="1"/>
</dbReference>
<dbReference type="Pfam" id="PF13385">
    <property type="entry name" value="Laminin_G_3"/>
    <property type="match status" value="1"/>
</dbReference>
<feature type="domain" description="LamG-like jellyroll fold" evidence="5">
    <location>
        <begin position="1326"/>
        <end position="1465"/>
    </location>
</feature>
<dbReference type="Pfam" id="PF05593">
    <property type="entry name" value="RHS_repeat"/>
    <property type="match status" value="1"/>
</dbReference>
<dbReference type="PANTHER" id="PTHR32305">
    <property type="match status" value="1"/>
</dbReference>
<dbReference type="Gene3D" id="2.60.120.200">
    <property type="match status" value="1"/>
</dbReference>
<reference evidence="6 7" key="1">
    <citation type="submission" date="2022-06" db="EMBL/GenBank/DDBJ databases">
        <title>New Species of the Genus Actinoplanes, ActinopZanes ferrugineus.</title>
        <authorList>
            <person name="Ding P."/>
        </authorList>
    </citation>
    <scope>NUCLEOTIDE SEQUENCE [LARGE SCALE GENOMIC DNA]</scope>
    <source>
        <strain evidence="6 7">TRM88003</strain>
    </source>
</reference>
<dbReference type="InterPro" id="IPR022385">
    <property type="entry name" value="Rhs_assc_core"/>
</dbReference>
<dbReference type="InterPro" id="IPR006558">
    <property type="entry name" value="LamG-like"/>
</dbReference>
<feature type="region of interest" description="Disordered" evidence="3">
    <location>
        <begin position="871"/>
        <end position="893"/>
    </location>
</feature>
<gene>
    <name evidence="6" type="ORF">M1L60_36835</name>
</gene>
<dbReference type="Proteomes" id="UP001523369">
    <property type="component" value="Unassembled WGS sequence"/>
</dbReference>
<comment type="caution">
    <text evidence="6">The sequence shown here is derived from an EMBL/GenBank/DDBJ whole genome shotgun (WGS) entry which is preliminary data.</text>
</comment>
<dbReference type="InterPro" id="IPR050708">
    <property type="entry name" value="T6SS_VgrG/RHS"/>
</dbReference>
<feature type="region of interest" description="Disordered" evidence="3">
    <location>
        <begin position="2355"/>
        <end position="2384"/>
    </location>
</feature>
<dbReference type="RefSeq" id="WP_253242195.1">
    <property type="nucleotide sequence ID" value="NZ_JAMYJR010000042.1"/>
</dbReference>
<organism evidence="6 7">
    <name type="scientific">Paractinoplanes aksuensis</name>
    <dbReference type="NCBI Taxonomy" id="2939490"/>
    <lineage>
        <taxon>Bacteria</taxon>
        <taxon>Bacillati</taxon>
        <taxon>Actinomycetota</taxon>
        <taxon>Actinomycetes</taxon>
        <taxon>Micromonosporales</taxon>
        <taxon>Micromonosporaceae</taxon>
        <taxon>Paractinoplanes</taxon>
    </lineage>
</organism>
<accession>A0ABT1DZ93</accession>
<evidence type="ECO:0000313" key="7">
    <source>
        <dbReference type="Proteomes" id="UP001523369"/>
    </source>
</evidence>
<evidence type="ECO:0000313" key="6">
    <source>
        <dbReference type="EMBL" id="MCO8276158.1"/>
    </source>
</evidence>
<evidence type="ECO:0000256" key="1">
    <source>
        <dbReference type="ARBA" id="ARBA00022729"/>
    </source>
</evidence>
<dbReference type="InterPro" id="IPR013320">
    <property type="entry name" value="ConA-like_dom_sf"/>
</dbReference>
<dbReference type="Gene3D" id="2.180.10.10">
    <property type="entry name" value="RHS repeat-associated core"/>
    <property type="match status" value="1"/>
</dbReference>
<feature type="signal peptide" evidence="4">
    <location>
        <begin position="1"/>
        <end position="25"/>
    </location>
</feature>
<keyword evidence="1 4" id="KW-0732">Signal</keyword>
<feature type="chain" id="PRO_5045446127" description="LamG-like jellyroll fold domain-containing protein" evidence="4">
    <location>
        <begin position="26"/>
        <end position="2475"/>
    </location>
</feature>
<name>A0ABT1DZ93_9ACTN</name>
<keyword evidence="2" id="KW-1015">Disulfide bond</keyword>
<proteinExistence type="predicted"/>
<evidence type="ECO:0000256" key="3">
    <source>
        <dbReference type="SAM" id="MobiDB-lite"/>
    </source>
</evidence>
<dbReference type="SUPFAM" id="SSF49899">
    <property type="entry name" value="Concanavalin A-like lectins/glucanases"/>
    <property type="match status" value="1"/>
</dbReference>
<dbReference type="SMART" id="SM00560">
    <property type="entry name" value="LamGL"/>
    <property type="match status" value="1"/>
</dbReference>
<protein>
    <recommendedName>
        <fullName evidence="5">LamG-like jellyroll fold domain-containing protein</fullName>
    </recommendedName>
</protein>